<dbReference type="PROSITE" id="PS50102">
    <property type="entry name" value="RRM"/>
    <property type="match status" value="3"/>
</dbReference>
<dbReference type="AlphaFoldDB" id="A0AAX4NZI5"/>
<proteinExistence type="predicted"/>
<feature type="domain" description="RRM" evidence="6">
    <location>
        <begin position="321"/>
        <end position="405"/>
    </location>
</feature>
<evidence type="ECO:0000256" key="3">
    <source>
        <dbReference type="ARBA" id="ARBA00023187"/>
    </source>
</evidence>
<protein>
    <submittedName>
        <fullName evidence="7">Large subunit of U2 snRNP auxiliary factor</fullName>
    </submittedName>
</protein>
<keyword evidence="8" id="KW-1185">Reference proteome</keyword>
<dbReference type="PANTHER" id="PTHR23139">
    <property type="entry name" value="RNA-BINDING PROTEIN"/>
    <property type="match status" value="1"/>
</dbReference>
<evidence type="ECO:0000313" key="7">
    <source>
        <dbReference type="EMBL" id="WZN58969.1"/>
    </source>
</evidence>
<evidence type="ECO:0000259" key="6">
    <source>
        <dbReference type="PROSITE" id="PS50102"/>
    </source>
</evidence>
<organism evidence="7 8">
    <name type="scientific">Chloropicon roscoffensis</name>
    <dbReference type="NCBI Taxonomy" id="1461544"/>
    <lineage>
        <taxon>Eukaryota</taxon>
        <taxon>Viridiplantae</taxon>
        <taxon>Chlorophyta</taxon>
        <taxon>Chloropicophyceae</taxon>
        <taxon>Chloropicales</taxon>
        <taxon>Chloropicaceae</taxon>
        <taxon>Chloropicon</taxon>
    </lineage>
</organism>
<feature type="region of interest" description="Disordered" evidence="5">
    <location>
        <begin position="283"/>
        <end position="307"/>
    </location>
</feature>
<feature type="compositionally biased region" description="Pro residues" evidence="5">
    <location>
        <begin position="50"/>
        <end position="65"/>
    </location>
</feature>
<feature type="compositionally biased region" description="Low complexity" evidence="5">
    <location>
        <begin position="291"/>
        <end position="302"/>
    </location>
</feature>
<name>A0AAX4NZI5_9CHLO</name>
<evidence type="ECO:0000256" key="1">
    <source>
        <dbReference type="ARBA" id="ARBA00022664"/>
    </source>
</evidence>
<gene>
    <name evidence="7" type="ORF">HKI87_01g04940</name>
</gene>
<dbReference type="SUPFAM" id="SSF54928">
    <property type="entry name" value="RNA-binding domain, RBD"/>
    <property type="match status" value="2"/>
</dbReference>
<dbReference type="FunFam" id="3.30.70.330:FF:000097">
    <property type="entry name" value="U2 snRNP auxiliary factor large subunit"/>
    <property type="match status" value="1"/>
</dbReference>
<feature type="domain" description="RRM" evidence="6">
    <location>
        <begin position="86"/>
        <end position="167"/>
    </location>
</feature>
<keyword evidence="3" id="KW-0508">mRNA splicing</keyword>
<sequence>MERERYRPRSRSRSRSPPRRRRSRSRSRSPQGYRDRRSRRATGFDQGPAPGGPGGPAPGGNPNPFPGARGGPSFGARPDPATRMARRLYLGSLPERVNEAALAEHLCMALKAVGGATTDRPVWHLYVNEGRKFGFAEFMTVEECSNTVALDGILFNGASIRIRRPNDYVPSEAQRMGPSMPSKALRVEVVGLQAGGFTRPEDDPDRIFVGGLPYDLLEGQFIDLLTSAGGPLRSHTYKKNPDTGLGAGYGFAVFVDPSSADAAITSLHGLRMGDKCLTCRRAGQGQRERQQQQQQQQQQFFSAPPPQIQQPIPTAVVRLNGCVTASELSDPNEYKEIYDDMLEEAERYGNVLKLHIPKPEGEASVPGLGKVYVRYADPSQSLRAFQAMNGRKFGGNTVVADFLDERKFDEGTIE</sequence>
<dbReference type="GO" id="GO:0003723">
    <property type="term" value="F:RNA binding"/>
    <property type="evidence" value="ECO:0007669"/>
    <property type="project" value="UniProtKB-UniRule"/>
</dbReference>
<evidence type="ECO:0000256" key="4">
    <source>
        <dbReference type="PROSITE-ProRule" id="PRU00176"/>
    </source>
</evidence>
<dbReference type="InterPro" id="IPR000504">
    <property type="entry name" value="RRM_dom"/>
</dbReference>
<evidence type="ECO:0000256" key="2">
    <source>
        <dbReference type="ARBA" id="ARBA00022884"/>
    </source>
</evidence>
<dbReference type="CDD" id="cd12232">
    <property type="entry name" value="RRM3_U2AF65"/>
    <property type="match status" value="1"/>
</dbReference>
<evidence type="ECO:0000256" key="5">
    <source>
        <dbReference type="SAM" id="MobiDB-lite"/>
    </source>
</evidence>
<dbReference type="GO" id="GO:0006397">
    <property type="term" value="P:mRNA processing"/>
    <property type="evidence" value="ECO:0007669"/>
    <property type="project" value="UniProtKB-KW"/>
</dbReference>
<dbReference type="Proteomes" id="UP001472866">
    <property type="component" value="Chromosome 01"/>
</dbReference>
<feature type="compositionally biased region" description="Basic residues" evidence="5">
    <location>
        <begin position="8"/>
        <end position="27"/>
    </location>
</feature>
<dbReference type="Pfam" id="PF00076">
    <property type="entry name" value="RRM_1"/>
    <property type="match status" value="1"/>
</dbReference>
<feature type="region of interest" description="Disordered" evidence="5">
    <location>
        <begin position="1"/>
        <end position="80"/>
    </location>
</feature>
<dbReference type="EMBL" id="CP151501">
    <property type="protein sequence ID" value="WZN58969.1"/>
    <property type="molecule type" value="Genomic_DNA"/>
</dbReference>
<dbReference type="GO" id="GO:0008380">
    <property type="term" value="P:RNA splicing"/>
    <property type="evidence" value="ECO:0007669"/>
    <property type="project" value="UniProtKB-KW"/>
</dbReference>
<reference evidence="7 8" key="1">
    <citation type="submission" date="2024-03" db="EMBL/GenBank/DDBJ databases">
        <title>Complete genome sequence of the green alga Chloropicon roscoffensis RCC1871.</title>
        <authorList>
            <person name="Lemieux C."/>
            <person name="Pombert J.-F."/>
            <person name="Otis C."/>
            <person name="Turmel M."/>
        </authorList>
    </citation>
    <scope>NUCLEOTIDE SEQUENCE [LARGE SCALE GENOMIC DNA]</scope>
    <source>
        <strain evidence="7 8">RCC1871</strain>
    </source>
</reference>
<dbReference type="Gene3D" id="3.30.70.330">
    <property type="match status" value="3"/>
</dbReference>
<keyword evidence="2 4" id="KW-0694">RNA-binding</keyword>
<dbReference type="InterPro" id="IPR012677">
    <property type="entry name" value="Nucleotide-bd_a/b_plait_sf"/>
</dbReference>
<accession>A0AAX4NZI5</accession>
<dbReference type="InterPro" id="IPR035979">
    <property type="entry name" value="RBD_domain_sf"/>
</dbReference>
<evidence type="ECO:0000313" key="8">
    <source>
        <dbReference type="Proteomes" id="UP001472866"/>
    </source>
</evidence>
<feature type="domain" description="RRM" evidence="6">
    <location>
        <begin position="205"/>
        <end position="284"/>
    </location>
</feature>
<keyword evidence="1" id="KW-0507">mRNA processing</keyword>
<dbReference type="SMART" id="SM00360">
    <property type="entry name" value="RRM"/>
    <property type="match status" value="3"/>
</dbReference>